<proteinExistence type="predicted"/>
<gene>
    <name evidence="3" type="ORF">B0T10DRAFT_481239</name>
</gene>
<dbReference type="Gene3D" id="2.60.120.10">
    <property type="entry name" value="Jelly Rolls"/>
    <property type="match status" value="1"/>
</dbReference>
<sequence>MSLPSDILKSISPNMQEMPSGKSNPKKIKRTSFSPWSSGVVGSKSTAASAAPSTTRKEPESPEPLRIVSDILAPGDAEGAVKPVNELASHPKIMALQSQWEQRQKLAENGPSASGPLGQEETSSFTSTNTKGVKRPVVDTVLKHHSKKQKADSTSSFSSAASSPGLPPTTIAKLTHSRSSLPSGLTSTLNPSSSKGVISLRPEARAKARRFTEAAVEEQMEKIQSDQEPQESQEPQEPKKQETEGGTTKAKEFFERMQNGTYDFERESKPPGRGDHPYATSGPNKGERVTAIKMATPDRPYNMLCGPDGEMVPGRGVIFPSGYQLYSDPEYPFICPVRDCRRLFKNLIAISGHFGAGHNARTFNDNGDATLSTIGKYTQPISTVGMRGCPAIVISQTPLPPDAPPPASPGLSATALAKRERDLVRELNEGKLRPGTDSTHTKTLPIDTGSSLGSIPTSELLPRLSRPSTLPKIDTDVKDYLHSFLIPTQRSFKREDVRQMLKLPRLRDFPKPWIEAHRGSELDATLYTCALAFLVGDEVTGDEACTAIKWQAGANARLSEVCIKLPTSLVGRGLFSQTPTCVGCRYWSHRNHQGNHCDWVIRAQATANGKTSTTTAEAESMNTPDPGSKAPKSASVPVAGSASKAASEERAKSTDEDEDSGLGPRRTTRKVIAPVSYAPPRRRKGSLATSDTAETTEVVKTTEQSRTGQIGHPVHPIQTIRTTETAQTAEPNRASDHGGSTLAYALEMEEWEMAPGRRTNASSQPIAFSSSYLNSSQPVAISDFISVNNIVLKPGNSTNWSADFDTKRMITVIAGKVKVTIGDEAFDMGPQSIFVILPGHSCKALNRLYIDATLQCVTVADL</sequence>
<feature type="region of interest" description="Disordered" evidence="1">
    <location>
        <begin position="95"/>
        <end position="249"/>
    </location>
</feature>
<feature type="compositionally biased region" description="Polar residues" evidence="1">
    <location>
        <begin position="436"/>
        <end position="455"/>
    </location>
</feature>
<dbReference type="AlphaFoldDB" id="A0A9P8W8Z2"/>
<feature type="compositionally biased region" description="Basic and acidic residues" evidence="1">
    <location>
        <begin position="236"/>
        <end position="249"/>
    </location>
</feature>
<feature type="region of interest" description="Disordered" evidence="1">
    <location>
        <begin position="1"/>
        <end position="74"/>
    </location>
</feature>
<accession>A0A9P8W8Z2</accession>
<evidence type="ECO:0000256" key="1">
    <source>
        <dbReference type="SAM" id="MobiDB-lite"/>
    </source>
</evidence>
<feature type="compositionally biased region" description="Low complexity" evidence="1">
    <location>
        <begin position="226"/>
        <end position="235"/>
    </location>
</feature>
<dbReference type="InterPro" id="IPR014710">
    <property type="entry name" value="RmlC-like_jellyroll"/>
</dbReference>
<feature type="compositionally biased region" description="Polar residues" evidence="1">
    <location>
        <begin position="120"/>
        <end position="131"/>
    </location>
</feature>
<feature type="compositionally biased region" description="Basic and acidic residues" evidence="1">
    <location>
        <begin position="202"/>
        <end position="212"/>
    </location>
</feature>
<feature type="domain" description="C2H2-type" evidence="2">
    <location>
        <begin position="335"/>
        <end position="358"/>
    </location>
</feature>
<feature type="compositionally biased region" description="Polar residues" evidence="1">
    <location>
        <begin position="177"/>
        <end position="196"/>
    </location>
</feature>
<name>A0A9P8W8Z2_9HYPO</name>
<feature type="compositionally biased region" description="Polar residues" evidence="1">
    <location>
        <begin position="11"/>
        <end position="23"/>
    </location>
</feature>
<dbReference type="InterPro" id="IPR011051">
    <property type="entry name" value="RmlC_Cupin_sf"/>
</dbReference>
<dbReference type="Proteomes" id="UP000777438">
    <property type="component" value="Unassembled WGS sequence"/>
</dbReference>
<feature type="compositionally biased region" description="Basic and acidic residues" evidence="1">
    <location>
        <begin position="263"/>
        <end position="276"/>
    </location>
</feature>
<dbReference type="PROSITE" id="PS00028">
    <property type="entry name" value="ZINC_FINGER_C2H2_1"/>
    <property type="match status" value="1"/>
</dbReference>
<feature type="region of interest" description="Disordered" evidence="1">
    <location>
        <begin position="608"/>
        <end position="717"/>
    </location>
</feature>
<dbReference type="InterPro" id="IPR013087">
    <property type="entry name" value="Znf_C2H2_type"/>
</dbReference>
<keyword evidence="4" id="KW-1185">Reference proteome</keyword>
<dbReference type="EMBL" id="JAGPYM010000006">
    <property type="protein sequence ID" value="KAH6893003.1"/>
    <property type="molecule type" value="Genomic_DNA"/>
</dbReference>
<evidence type="ECO:0000259" key="2">
    <source>
        <dbReference type="PROSITE" id="PS00028"/>
    </source>
</evidence>
<feature type="compositionally biased region" description="Low complexity" evidence="1">
    <location>
        <begin position="152"/>
        <end position="170"/>
    </location>
</feature>
<reference evidence="3 4" key="1">
    <citation type="journal article" date="2021" name="Nat. Commun.">
        <title>Genetic determinants of endophytism in the Arabidopsis root mycobiome.</title>
        <authorList>
            <person name="Mesny F."/>
            <person name="Miyauchi S."/>
            <person name="Thiergart T."/>
            <person name="Pickel B."/>
            <person name="Atanasova L."/>
            <person name="Karlsson M."/>
            <person name="Huettel B."/>
            <person name="Barry K.W."/>
            <person name="Haridas S."/>
            <person name="Chen C."/>
            <person name="Bauer D."/>
            <person name="Andreopoulos W."/>
            <person name="Pangilinan J."/>
            <person name="LaButti K."/>
            <person name="Riley R."/>
            <person name="Lipzen A."/>
            <person name="Clum A."/>
            <person name="Drula E."/>
            <person name="Henrissat B."/>
            <person name="Kohler A."/>
            <person name="Grigoriev I.V."/>
            <person name="Martin F.M."/>
            <person name="Hacquard S."/>
        </authorList>
    </citation>
    <scope>NUCLEOTIDE SEQUENCE [LARGE SCALE GENOMIC DNA]</scope>
    <source>
        <strain evidence="3 4">MPI-CAGE-CH-0241</strain>
    </source>
</reference>
<organism evidence="3 4">
    <name type="scientific">Thelonectria olida</name>
    <dbReference type="NCBI Taxonomy" id="1576542"/>
    <lineage>
        <taxon>Eukaryota</taxon>
        <taxon>Fungi</taxon>
        <taxon>Dikarya</taxon>
        <taxon>Ascomycota</taxon>
        <taxon>Pezizomycotina</taxon>
        <taxon>Sordariomycetes</taxon>
        <taxon>Hypocreomycetidae</taxon>
        <taxon>Hypocreales</taxon>
        <taxon>Nectriaceae</taxon>
        <taxon>Thelonectria</taxon>
    </lineage>
</organism>
<dbReference type="SUPFAM" id="SSF51182">
    <property type="entry name" value="RmlC-like cupins"/>
    <property type="match status" value="1"/>
</dbReference>
<dbReference type="OrthoDB" id="3545073at2759"/>
<protein>
    <recommendedName>
        <fullName evidence="2">C2H2-type domain-containing protein</fullName>
    </recommendedName>
</protein>
<feature type="compositionally biased region" description="Low complexity" evidence="1">
    <location>
        <begin position="692"/>
        <end position="702"/>
    </location>
</feature>
<feature type="compositionally biased region" description="Polar residues" evidence="1">
    <location>
        <begin position="608"/>
        <end position="625"/>
    </location>
</feature>
<feature type="region of interest" description="Disordered" evidence="1">
    <location>
        <begin position="263"/>
        <end position="288"/>
    </location>
</feature>
<comment type="caution">
    <text evidence="3">The sequence shown here is derived from an EMBL/GenBank/DDBJ whole genome shotgun (WGS) entry which is preliminary data.</text>
</comment>
<evidence type="ECO:0000313" key="3">
    <source>
        <dbReference type="EMBL" id="KAH6893003.1"/>
    </source>
</evidence>
<evidence type="ECO:0000313" key="4">
    <source>
        <dbReference type="Proteomes" id="UP000777438"/>
    </source>
</evidence>
<feature type="region of interest" description="Disordered" evidence="1">
    <location>
        <begin position="431"/>
        <end position="460"/>
    </location>
</feature>
<feature type="compositionally biased region" description="Low complexity" evidence="1">
    <location>
        <begin position="43"/>
        <end position="54"/>
    </location>
</feature>